<dbReference type="InterPro" id="IPR000262">
    <property type="entry name" value="FMN-dep_DH"/>
</dbReference>
<feature type="region of interest" description="Disordered" evidence="2">
    <location>
        <begin position="59"/>
        <end position="87"/>
    </location>
</feature>
<comment type="cofactor">
    <cofactor evidence="1">
        <name>FMN</name>
        <dbReference type="ChEBI" id="CHEBI:58210"/>
    </cofactor>
</comment>
<gene>
    <name evidence="4" type="ORF">ACFPZI_17570</name>
</gene>
<reference evidence="5" key="1">
    <citation type="journal article" date="2019" name="Int. J. Syst. Evol. Microbiol.">
        <title>The Global Catalogue of Microorganisms (GCM) 10K type strain sequencing project: providing services to taxonomists for standard genome sequencing and annotation.</title>
        <authorList>
            <consortium name="The Broad Institute Genomics Platform"/>
            <consortium name="The Broad Institute Genome Sequencing Center for Infectious Disease"/>
            <person name="Wu L."/>
            <person name="Ma J."/>
        </authorList>
    </citation>
    <scope>NUCLEOTIDE SEQUENCE [LARGE SCALE GENOMIC DNA]</scope>
    <source>
        <strain evidence="5">JCM 10411</strain>
    </source>
</reference>
<evidence type="ECO:0000256" key="2">
    <source>
        <dbReference type="SAM" id="MobiDB-lite"/>
    </source>
</evidence>
<feature type="domain" description="FMN-dependent dehydrogenase" evidence="3">
    <location>
        <begin position="4"/>
        <end position="67"/>
    </location>
</feature>
<dbReference type="InterPro" id="IPR013785">
    <property type="entry name" value="Aldolase_TIM"/>
</dbReference>
<organism evidence="4 5">
    <name type="scientific">Streptomyces chlorus</name>
    <dbReference type="NCBI Taxonomy" id="887452"/>
    <lineage>
        <taxon>Bacteria</taxon>
        <taxon>Bacillati</taxon>
        <taxon>Actinomycetota</taxon>
        <taxon>Actinomycetes</taxon>
        <taxon>Kitasatosporales</taxon>
        <taxon>Streptomycetaceae</taxon>
        <taxon>Streptomyces</taxon>
    </lineage>
</organism>
<evidence type="ECO:0000313" key="4">
    <source>
        <dbReference type="EMBL" id="MFC5853559.1"/>
    </source>
</evidence>
<accession>A0ABW1E2A3</accession>
<dbReference type="Proteomes" id="UP001596180">
    <property type="component" value="Unassembled WGS sequence"/>
</dbReference>
<name>A0ABW1E2A3_9ACTN</name>
<comment type="caution">
    <text evidence="4">The sequence shown here is derived from an EMBL/GenBank/DDBJ whole genome shotgun (WGS) entry which is preliminary data.</text>
</comment>
<dbReference type="Gene3D" id="3.20.20.70">
    <property type="entry name" value="Aldolase class I"/>
    <property type="match status" value="1"/>
</dbReference>
<proteinExistence type="predicted"/>
<keyword evidence="5" id="KW-1185">Reference proteome</keyword>
<feature type="compositionally biased region" description="Basic residues" evidence="2">
    <location>
        <begin position="76"/>
        <end position="87"/>
    </location>
</feature>
<evidence type="ECO:0000313" key="5">
    <source>
        <dbReference type="Proteomes" id="UP001596180"/>
    </source>
</evidence>
<dbReference type="EMBL" id="JBHSOA010000035">
    <property type="protein sequence ID" value="MFC5853559.1"/>
    <property type="molecule type" value="Genomic_DNA"/>
</dbReference>
<evidence type="ECO:0000259" key="3">
    <source>
        <dbReference type="Pfam" id="PF01070"/>
    </source>
</evidence>
<evidence type="ECO:0000256" key="1">
    <source>
        <dbReference type="ARBA" id="ARBA00001917"/>
    </source>
</evidence>
<dbReference type="Pfam" id="PF01070">
    <property type="entry name" value="FMN_dh"/>
    <property type="match status" value="1"/>
</dbReference>
<dbReference type="RefSeq" id="WP_381364036.1">
    <property type="nucleotide sequence ID" value="NZ_JBHSOA010000035.1"/>
</dbReference>
<dbReference type="SUPFAM" id="SSF51395">
    <property type="entry name" value="FMN-linked oxidoreductases"/>
    <property type="match status" value="1"/>
</dbReference>
<sequence length="87" mass="9329">MRATSTQRANVTAFEQWGLIPRIMVSPTQRDLSVDLFGMRLPTPLLTAPVGVLGLCPRNGHGNLAAAHPEPSRPSGGRRRRSGSVGQ</sequence>
<protein>
    <submittedName>
        <fullName evidence="4">Alpha-hydroxy-acid oxidizing protein</fullName>
    </submittedName>
</protein>